<accession>A0A1J1HIB7</accession>
<keyword evidence="4" id="KW-0863">Zinc-finger</keyword>
<organism evidence="9 10">
    <name type="scientific">Clunio marinus</name>
    <dbReference type="NCBI Taxonomy" id="568069"/>
    <lineage>
        <taxon>Eukaryota</taxon>
        <taxon>Metazoa</taxon>
        <taxon>Ecdysozoa</taxon>
        <taxon>Arthropoda</taxon>
        <taxon>Hexapoda</taxon>
        <taxon>Insecta</taxon>
        <taxon>Pterygota</taxon>
        <taxon>Neoptera</taxon>
        <taxon>Endopterygota</taxon>
        <taxon>Diptera</taxon>
        <taxon>Nematocera</taxon>
        <taxon>Chironomoidea</taxon>
        <taxon>Chironomidae</taxon>
        <taxon>Clunio</taxon>
    </lineage>
</organism>
<dbReference type="SMART" id="SM00438">
    <property type="entry name" value="ZnF_NFX"/>
    <property type="match status" value="10"/>
</dbReference>
<dbReference type="CDD" id="cd06008">
    <property type="entry name" value="NF-X1-zinc-finger"/>
    <property type="match status" value="3"/>
</dbReference>
<dbReference type="InterPro" id="IPR034078">
    <property type="entry name" value="NFX1_fam"/>
</dbReference>
<feature type="domain" description="NF-X1-type" evidence="8">
    <location>
        <begin position="583"/>
        <end position="612"/>
    </location>
</feature>
<feature type="domain" description="NF-X1-type" evidence="8">
    <location>
        <begin position="340"/>
        <end position="361"/>
    </location>
</feature>
<proteinExistence type="inferred from homology"/>
<evidence type="ECO:0000256" key="6">
    <source>
        <dbReference type="SAM" id="Coils"/>
    </source>
</evidence>
<dbReference type="Pfam" id="PF01422">
    <property type="entry name" value="zf-NF-X1"/>
    <property type="match status" value="7"/>
</dbReference>
<dbReference type="PROSITE" id="PS01359">
    <property type="entry name" value="ZF_PHD_1"/>
    <property type="match status" value="1"/>
</dbReference>
<feature type="domain" description="NF-X1-type" evidence="8">
    <location>
        <begin position="420"/>
        <end position="439"/>
    </location>
</feature>
<keyword evidence="7" id="KW-0812">Transmembrane</keyword>
<reference evidence="9 10" key="1">
    <citation type="submission" date="2015-04" db="EMBL/GenBank/DDBJ databases">
        <authorList>
            <person name="Syromyatnikov M.Y."/>
            <person name="Popov V.N."/>
        </authorList>
    </citation>
    <scope>NUCLEOTIDE SEQUENCE [LARGE SCALE GENOMIC DNA]</scope>
</reference>
<sequence>MSSKISSTREISLKKVLLEESESEDDEESYDKVVITEKLFQNYDGNKNDVSRIVELVENGEVDCLICIRRVRSDSKIWNCSNCYCTFHLLCIQKWANDSISQKRLYFENQPLGYYNNAGVYIPRKESSIYWDCPQCRLQYTDIPRVYECYCGKERDPLPQPFLIPHSCGEVCGRPLNNPQCGHVCYLLCHPGPHPTCPQILQKSCECGKSPIKSIRCSQQYWSCNNICLKKLSCGHNCGGICHKTCPPCNKSSVRFCLCRGSSKEIKCKQEFWSCQKVCKKILSCDVHLCEKKCHEGDCGSCIYGLKRSCFCGKQSFISESCGNFTIESCGDTCLKPLACGNPKHLCYMRCHKGECDTCKELIEKNCRCGAITKKYPCSKELLCETKCKNIKSCKKHNCNRKCCVECLPCDRICSKTLSCGKHKCNALCHGGNCYPCSIKKQIKCRCGATSVSVVCGRKNRIPKCRETCKLPSKCHHDPSPHKCHFGECPPCTQTCDELLPCSHKCLANCHDFVKVVKKDKSFIPKLPGEIAEQIVEMKKIDHPQCFTKVQLECLGGHEIVHMKCHEAKVFSCGRSCNRKLECGNHFCQLNCHSVNEPKSENQDANCEDCDKPCEFERFCPHPCQNPCHPNACKKCRIQVKTKCFCGLNDAYFRCCDVFKKGLNNDEIDNLKAKYLSCGLRCIKNYSCGHQCVAVCHNGECPDEEFCKKKVKLICECKTRKIETTCDKVRAEKLHILPCDETCEEKRKKAEELKDIERKKQEELEAERNRQELEAYEKKIGGRKHRERKPRFIEEEKSNKNVVYILIVISAVVAVVIGYLMTSM</sequence>
<name>A0A1J1HIB7_9DIPT</name>
<dbReference type="InterPro" id="IPR000967">
    <property type="entry name" value="Znf_NFX1"/>
</dbReference>
<feature type="transmembrane region" description="Helical" evidence="7">
    <location>
        <begin position="802"/>
        <end position="821"/>
    </location>
</feature>
<feature type="domain" description="NF-X1-type" evidence="8">
    <location>
        <begin position="181"/>
        <end position="199"/>
    </location>
</feature>
<feature type="domain" description="NF-X1-type" evidence="8">
    <location>
        <begin position="285"/>
        <end position="304"/>
    </location>
</feature>
<feature type="coiled-coil region" evidence="6">
    <location>
        <begin position="739"/>
        <end position="779"/>
    </location>
</feature>
<dbReference type="OrthoDB" id="536399at2759"/>
<dbReference type="InterPro" id="IPR019786">
    <property type="entry name" value="Zinc_finger_PHD-type_CS"/>
</dbReference>
<keyword evidence="7" id="KW-1133">Transmembrane helix</keyword>
<dbReference type="AlphaFoldDB" id="A0A1J1HIB7"/>
<evidence type="ECO:0000256" key="5">
    <source>
        <dbReference type="ARBA" id="ARBA00022833"/>
    </source>
</evidence>
<gene>
    <name evidence="9" type="ORF">CLUMA_CG000013</name>
</gene>
<evidence type="ECO:0000256" key="7">
    <source>
        <dbReference type="SAM" id="Phobius"/>
    </source>
</evidence>
<dbReference type="GO" id="GO:0008270">
    <property type="term" value="F:zinc ion binding"/>
    <property type="evidence" value="ECO:0007669"/>
    <property type="project" value="UniProtKB-KW"/>
</dbReference>
<keyword evidence="5" id="KW-0862">Zinc</keyword>
<keyword evidence="2" id="KW-0479">Metal-binding</keyword>
<evidence type="ECO:0000256" key="2">
    <source>
        <dbReference type="ARBA" id="ARBA00022723"/>
    </source>
</evidence>
<comment type="similarity">
    <text evidence="1">Belongs to the NFX1 family.</text>
</comment>
<feature type="domain" description="NF-X1-type" evidence="8">
    <location>
        <begin position="688"/>
        <end position="709"/>
    </location>
</feature>
<evidence type="ECO:0000313" key="10">
    <source>
        <dbReference type="Proteomes" id="UP000183832"/>
    </source>
</evidence>
<dbReference type="PANTHER" id="PTHR12360">
    <property type="entry name" value="NUCLEAR TRANSCRIPTION FACTOR, X-BOX BINDING 1 NFX1"/>
    <property type="match status" value="1"/>
</dbReference>
<keyword evidence="6" id="KW-0175">Coiled coil</keyword>
<evidence type="ECO:0000256" key="3">
    <source>
        <dbReference type="ARBA" id="ARBA00022737"/>
    </source>
</evidence>
<evidence type="ECO:0000259" key="8">
    <source>
        <dbReference type="SMART" id="SM00438"/>
    </source>
</evidence>
<evidence type="ECO:0000256" key="1">
    <source>
        <dbReference type="ARBA" id="ARBA00007269"/>
    </source>
</evidence>
<dbReference type="GO" id="GO:0000977">
    <property type="term" value="F:RNA polymerase II transcription regulatory region sequence-specific DNA binding"/>
    <property type="evidence" value="ECO:0007669"/>
    <property type="project" value="TreeGrafter"/>
</dbReference>
<evidence type="ECO:0000256" key="4">
    <source>
        <dbReference type="ARBA" id="ARBA00022771"/>
    </source>
</evidence>
<feature type="domain" description="NF-X1-type" evidence="8">
    <location>
        <begin position="234"/>
        <end position="251"/>
    </location>
</feature>
<feature type="domain" description="NF-X1-type" evidence="8">
    <location>
        <begin position="620"/>
        <end position="638"/>
    </location>
</feature>
<dbReference type="PANTHER" id="PTHR12360:SF1">
    <property type="entry name" value="NF-X1-TYPE ZINC FINGER PROTEIN NFXL1"/>
    <property type="match status" value="1"/>
</dbReference>
<keyword evidence="3" id="KW-0677">Repeat</keyword>
<dbReference type="EMBL" id="CVRI01000001">
    <property type="protein sequence ID" value="CRK86214.1"/>
    <property type="molecule type" value="Genomic_DNA"/>
</dbReference>
<dbReference type="Proteomes" id="UP000183832">
    <property type="component" value="Unassembled WGS sequence"/>
</dbReference>
<dbReference type="STRING" id="568069.A0A1J1HIB7"/>
<dbReference type="GO" id="GO:0000981">
    <property type="term" value="F:DNA-binding transcription factor activity, RNA polymerase II-specific"/>
    <property type="evidence" value="ECO:0007669"/>
    <property type="project" value="TreeGrafter"/>
</dbReference>
<keyword evidence="7" id="KW-0472">Membrane</keyword>
<keyword evidence="10" id="KW-1185">Reference proteome</keyword>
<feature type="domain" description="NF-X1-type" evidence="8">
    <location>
        <begin position="394"/>
        <end position="412"/>
    </location>
</feature>
<protein>
    <submittedName>
        <fullName evidence="9">CLUMA_CG000013, isoform A</fullName>
    </submittedName>
</protein>
<feature type="domain" description="NF-X1-type" evidence="8">
    <location>
        <begin position="475"/>
        <end position="494"/>
    </location>
</feature>
<evidence type="ECO:0000313" key="9">
    <source>
        <dbReference type="EMBL" id="CRK86214.1"/>
    </source>
</evidence>
<dbReference type="GO" id="GO:0005634">
    <property type="term" value="C:nucleus"/>
    <property type="evidence" value="ECO:0007669"/>
    <property type="project" value="InterPro"/>
</dbReference>